<dbReference type="AlphaFoldDB" id="A0A2M7YG09"/>
<evidence type="ECO:0008006" key="3">
    <source>
        <dbReference type="Google" id="ProtNLM"/>
    </source>
</evidence>
<evidence type="ECO:0000313" key="2">
    <source>
        <dbReference type="Proteomes" id="UP000229213"/>
    </source>
</evidence>
<name>A0A2M7YG09_9BACT</name>
<comment type="caution">
    <text evidence="1">The sequence shown here is derived from an EMBL/GenBank/DDBJ whole genome shotgun (WGS) entry which is preliminary data.</text>
</comment>
<dbReference type="Proteomes" id="UP000229213">
    <property type="component" value="Unassembled WGS sequence"/>
</dbReference>
<gene>
    <name evidence="1" type="ORF">CO162_03805</name>
</gene>
<accession>A0A2M7YG09</accession>
<reference evidence="2" key="1">
    <citation type="submission" date="2017-09" db="EMBL/GenBank/DDBJ databases">
        <title>Depth-based differentiation of microbial function through sediment-hosted aquifers and enrichment of novel symbionts in the deep terrestrial subsurface.</title>
        <authorList>
            <person name="Probst A.J."/>
            <person name="Ladd B."/>
            <person name="Jarett J.K."/>
            <person name="Geller-Mcgrath D.E."/>
            <person name="Sieber C.M.K."/>
            <person name="Emerson J.B."/>
            <person name="Anantharaman K."/>
            <person name="Thomas B.C."/>
            <person name="Malmstrom R."/>
            <person name="Stieglmeier M."/>
            <person name="Klingl A."/>
            <person name="Woyke T."/>
            <person name="Ryan C.M."/>
            <person name="Banfield J.F."/>
        </authorList>
    </citation>
    <scope>NUCLEOTIDE SEQUENCE [LARGE SCALE GENOMIC DNA]</scope>
</reference>
<dbReference type="EMBL" id="PFWI01000128">
    <property type="protein sequence ID" value="PJA61909.1"/>
    <property type="molecule type" value="Genomic_DNA"/>
</dbReference>
<organism evidence="1 2">
    <name type="scientific">bacterium (Candidatus Ratteibacteria) CG_4_9_14_3_um_filter_41_21</name>
    <dbReference type="NCBI Taxonomy" id="2014289"/>
    <lineage>
        <taxon>Bacteria</taxon>
        <taxon>Candidatus Ratteibacteria</taxon>
    </lineage>
</organism>
<sequence length="212" mass="24690">MKWAKFVEIMRDLPVIDTEILLAGVSDPDPIKVQISRWEKTGRIIQLKRGIYLLAEPYRKVNINEPYLASILKKPSYVSLEKALEYHDLIPEAVPVWTSITTKRPGKFITKVGTFVYRHIKPSLFWGYESVVVDNQTAFIASPEKGLLDLFYINKIDVSLNYLEELRLQNVEKVNLGRLSEYARRFNKRKISHAVEIIKEYVISHKEEEKVL</sequence>
<evidence type="ECO:0000313" key="1">
    <source>
        <dbReference type="EMBL" id="PJA61909.1"/>
    </source>
</evidence>
<proteinExistence type="predicted"/>
<protein>
    <recommendedName>
        <fullName evidence="3">Transcriptional regulator, AbiEi antitoxin, Type IV TA system</fullName>
    </recommendedName>
</protein>